<dbReference type="VEuPathDB" id="FungiDB:BO82DRAFT_48768"/>
<evidence type="ECO:0000313" key="2">
    <source>
        <dbReference type="EMBL" id="PYH82961.1"/>
    </source>
</evidence>
<dbReference type="AlphaFoldDB" id="A0A319CGN6"/>
<dbReference type="GeneID" id="37143991"/>
<keyword evidence="3" id="KW-1185">Reference proteome</keyword>
<sequence>MRAMPISSCLSSSDAELLVPWKDASTHLRIPEARRRLLPQVYKKWNANTDEVDSAHCRSMTCDTQSRADSLWNLKRIKNTRSCLLFPTGPSPSTCKQGNGRREVKEKKLYSVKCQDLINLFIKFHRLCFPVEKSRRPRNRGKENSGHGNPKASGWNWC</sequence>
<dbReference type="EMBL" id="KZ821692">
    <property type="protein sequence ID" value="PYH82961.1"/>
    <property type="molecule type" value="Genomic_DNA"/>
</dbReference>
<feature type="region of interest" description="Disordered" evidence="1">
    <location>
        <begin position="136"/>
        <end position="158"/>
    </location>
</feature>
<organism evidence="2 3">
    <name type="scientific">Aspergillus uvarum CBS 121591</name>
    <dbReference type="NCBI Taxonomy" id="1448315"/>
    <lineage>
        <taxon>Eukaryota</taxon>
        <taxon>Fungi</taxon>
        <taxon>Dikarya</taxon>
        <taxon>Ascomycota</taxon>
        <taxon>Pezizomycotina</taxon>
        <taxon>Eurotiomycetes</taxon>
        <taxon>Eurotiomycetidae</taxon>
        <taxon>Eurotiales</taxon>
        <taxon>Aspergillaceae</taxon>
        <taxon>Aspergillus</taxon>
        <taxon>Aspergillus subgen. Circumdati</taxon>
    </lineage>
</organism>
<dbReference type="RefSeq" id="XP_025493161.1">
    <property type="nucleotide sequence ID" value="XM_025641249.1"/>
</dbReference>
<name>A0A319CGN6_9EURO</name>
<accession>A0A319CGN6</accession>
<evidence type="ECO:0000313" key="3">
    <source>
        <dbReference type="Proteomes" id="UP000248340"/>
    </source>
</evidence>
<dbReference type="Proteomes" id="UP000248340">
    <property type="component" value="Unassembled WGS sequence"/>
</dbReference>
<gene>
    <name evidence="2" type="ORF">BO82DRAFT_48768</name>
</gene>
<proteinExistence type="predicted"/>
<evidence type="ECO:0000256" key="1">
    <source>
        <dbReference type="SAM" id="MobiDB-lite"/>
    </source>
</evidence>
<reference evidence="2 3" key="1">
    <citation type="submission" date="2016-12" db="EMBL/GenBank/DDBJ databases">
        <title>The genomes of Aspergillus section Nigri reveals drivers in fungal speciation.</title>
        <authorList>
            <consortium name="DOE Joint Genome Institute"/>
            <person name="Vesth T.C."/>
            <person name="Nybo J."/>
            <person name="Theobald S."/>
            <person name="Brandl J."/>
            <person name="Frisvad J.C."/>
            <person name="Nielsen K.F."/>
            <person name="Lyhne E.K."/>
            <person name="Kogle M.E."/>
            <person name="Kuo A."/>
            <person name="Riley R."/>
            <person name="Clum A."/>
            <person name="Nolan M."/>
            <person name="Lipzen A."/>
            <person name="Salamov A."/>
            <person name="Henrissat B."/>
            <person name="Wiebenga A."/>
            <person name="De Vries R.P."/>
            <person name="Grigoriev I.V."/>
            <person name="Mortensen U.H."/>
            <person name="Andersen M.R."/>
            <person name="Baker S.E."/>
        </authorList>
    </citation>
    <scope>NUCLEOTIDE SEQUENCE [LARGE SCALE GENOMIC DNA]</scope>
    <source>
        <strain evidence="2 3">CBS 121591</strain>
    </source>
</reference>
<protein>
    <submittedName>
        <fullName evidence="2">Uncharacterized protein</fullName>
    </submittedName>
</protein>